<comment type="caution">
    <text evidence="1">The sequence shown here is derived from an EMBL/GenBank/DDBJ whole genome shotgun (WGS) entry which is preliminary data.</text>
</comment>
<evidence type="ECO:0000313" key="1">
    <source>
        <dbReference type="EMBL" id="EGF57990.1"/>
    </source>
</evidence>
<gene>
    <name evidence="1" type="ORF">HMPREF9446_01502</name>
</gene>
<sequence length="44" mass="5379">MGKKIEGLQRMLVIINKLKGLQRYVSRKELERYVSLRMEERETR</sequence>
<dbReference type="HOGENOM" id="CLU_3212385_0_0_10"/>
<protein>
    <submittedName>
        <fullName evidence="1">Uncharacterized protein</fullName>
    </submittedName>
</protein>
<dbReference type="RefSeq" id="WP_009124733.1">
    <property type="nucleotide sequence ID" value="NZ_GL882623.1"/>
</dbReference>
<dbReference type="EMBL" id="AFBN01000026">
    <property type="protein sequence ID" value="EGF57990.1"/>
    <property type="molecule type" value="Genomic_DNA"/>
</dbReference>
<reference evidence="1 2" key="1">
    <citation type="submission" date="2011-02" db="EMBL/GenBank/DDBJ databases">
        <authorList>
            <person name="Weinstock G."/>
            <person name="Sodergren E."/>
            <person name="Clifton S."/>
            <person name="Fulton L."/>
            <person name="Fulton B."/>
            <person name="Courtney L."/>
            <person name="Fronick C."/>
            <person name="Harrison M."/>
            <person name="Strong C."/>
            <person name="Farmer C."/>
            <person name="Delahaunty K."/>
            <person name="Markovic C."/>
            <person name="Hall O."/>
            <person name="Minx P."/>
            <person name="Tomlinson C."/>
            <person name="Mitreva M."/>
            <person name="Hou S."/>
            <person name="Chen J."/>
            <person name="Wollam A."/>
            <person name="Pepin K.H."/>
            <person name="Johnson M."/>
            <person name="Bhonagiri V."/>
            <person name="Zhang X."/>
            <person name="Suruliraj S."/>
            <person name="Warren W."/>
            <person name="Chinwalla A."/>
            <person name="Mardis E.R."/>
            <person name="Wilson R.K."/>
        </authorList>
    </citation>
    <scope>NUCLEOTIDE SEQUENCE [LARGE SCALE GENOMIC DNA]</scope>
    <source>
        <strain evidence="1 2">YIT 12057</strain>
    </source>
</reference>
<proteinExistence type="predicted"/>
<keyword evidence="2" id="KW-1185">Reference proteome</keyword>
<dbReference type="Proteomes" id="UP000003416">
    <property type="component" value="Unassembled WGS sequence"/>
</dbReference>
<organism evidence="1 2">
    <name type="scientific">Bacteroides fluxus YIT 12057</name>
    <dbReference type="NCBI Taxonomy" id="763034"/>
    <lineage>
        <taxon>Bacteria</taxon>
        <taxon>Pseudomonadati</taxon>
        <taxon>Bacteroidota</taxon>
        <taxon>Bacteroidia</taxon>
        <taxon>Bacteroidales</taxon>
        <taxon>Bacteroidaceae</taxon>
        <taxon>Bacteroides</taxon>
    </lineage>
</organism>
<evidence type="ECO:0000313" key="2">
    <source>
        <dbReference type="Proteomes" id="UP000003416"/>
    </source>
</evidence>
<dbReference type="STRING" id="763034.HMPREF9446_01502"/>
<accession>F3PRZ9</accession>
<dbReference type="AlphaFoldDB" id="F3PRZ9"/>
<dbReference type="GeneID" id="86051459"/>
<name>F3PRZ9_9BACE</name>